<comment type="similarity">
    <text evidence="2 7">Belongs to the group II decarboxylase family.</text>
</comment>
<dbReference type="GO" id="GO:0030170">
    <property type="term" value="F:pyridoxal phosphate binding"/>
    <property type="evidence" value="ECO:0007669"/>
    <property type="project" value="InterPro"/>
</dbReference>
<dbReference type="SUPFAM" id="SSF53383">
    <property type="entry name" value="PLP-dependent transferases"/>
    <property type="match status" value="1"/>
</dbReference>
<dbReference type="InterPro" id="IPR015422">
    <property type="entry name" value="PyrdxlP-dep_Trfase_small"/>
</dbReference>
<keyword evidence="4 6" id="KW-0663">Pyridoxal phosphate</keyword>
<dbReference type="Proteomes" id="UP000001194">
    <property type="component" value="Unassembled WGS sequence"/>
</dbReference>
<dbReference type="EMBL" id="DS547100">
    <property type="protein sequence ID" value="EDR08889.1"/>
    <property type="molecule type" value="Genomic_DNA"/>
</dbReference>
<evidence type="ECO:0000256" key="3">
    <source>
        <dbReference type="ARBA" id="ARBA00022793"/>
    </source>
</evidence>
<keyword evidence="3" id="KW-0210">Decarboxylase</keyword>
<evidence type="ECO:0000256" key="1">
    <source>
        <dbReference type="ARBA" id="ARBA00001933"/>
    </source>
</evidence>
<dbReference type="GO" id="GO:0006520">
    <property type="term" value="P:amino acid metabolic process"/>
    <property type="evidence" value="ECO:0007669"/>
    <property type="project" value="InterPro"/>
</dbReference>
<dbReference type="GO" id="GO:0016831">
    <property type="term" value="F:carboxy-lyase activity"/>
    <property type="evidence" value="ECO:0007669"/>
    <property type="project" value="UniProtKB-KW"/>
</dbReference>
<dbReference type="Gene3D" id="1.20.1340.10">
    <property type="entry name" value="dopa decarboxylase, N-terminal domain"/>
    <property type="match status" value="1"/>
</dbReference>
<evidence type="ECO:0000256" key="4">
    <source>
        <dbReference type="ARBA" id="ARBA00022898"/>
    </source>
</evidence>
<dbReference type="GO" id="GO:0019752">
    <property type="term" value="P:carboxylic acid metabolic process"/>
    <property type="evidence" value="ECO:0007669"/>
    <property type="project" value="InterPro"/>
</dbReference>
<dbReference type="InParanoid" id="B0D8R4"/>
<dbReference type="PRINTS" id="PR00800">
    <property type="entry name" value="YHDCRBOXLASE"/>
</dbReference>
<dbReference type="InterPro" id="IPR002129">
    <property type="entry name" value="PyrdxlP-dep_de-COase"/>
</dbReference>
<evidence type="ECO:0000313" key="8">
    <source>
        <dbReference type="EMBL" id="EDR08889.1"/>
    </source>
</evidence>
<dbReference type="GO" id="GO:0005737">
    <property type="term" value="C:cytoplasm"/>
    <property type="evidence" value="ECO:0007669"/>
    <property type="project" value="TreeGrafter"/>
</dbReference>
<dbReference type="Gene3D" id="3.90.1150.10">
    <property type="entry name" value="Aspartate Aminotransferase, domain 1"/>
    <property type="match status" value="1"/>
</dbReference>
<dbReference type="InterPro" id="IPR015424">
    <property type="entry name" value="PyrdxlP-dep_Trfase"/>
</dbReference>
<dbReference type="Gene3D" id="3.40.640.10">
    <property type="entry name" value="Type I PLP-dependent aspartate aminotransferase-like (Major domain)"/>
    <property type="match status" value="1"/>
</dbReference>
<feature type="modified residue" description="N6-(pyridoxal phosphate)lysine" evidence="6">
    <location>
        <position position="300"/>
    </location>
</feature>
<reference evidence="8 9" key="1">
    <citation type="journal article" date="2008" name="Nature">
        <title>The genome of Laccaria bicolor provides insights into mycorrhizal symbiosis.</title>
        <authorList>
            <person name="Martin F."/>
            <person name="Aerts A."/>
            <person name="Ahren D."/>
            <person name="Brun A."/>
            <person name="Danchin E.G.J."/>
            <person name="Duchaussoy F."/>
            <person name="Gibon J."/>
            <person name="Kohler A."/>
            <person name="Lindquist E."/>
            <person name="Pereda V."/>
            <person name="Salamov A."/>
            <person name="Shapiro H.J."/>
            <person name="Wuyts J."/>
            <person name="Blaudez D."/>
            <person name="Buee M."/>
            <person name="Brokstein P."/>
            <person name="Canbaeck B."/>
            <person name="Cohen D."/>
            <person name="Courty P.E."/>
            <person name="Coutinho P.M."/>
            <person name="Delaruelle C."/>
            <person name="Detter J.C."/>
            <person name="Deveau A."/>
            <person name="DiFazio S."/>
            <person name="Duplessis S."/>
            <person name="Fraissinet-Tachet L."/>
            <person name="Lucic E."/>
            <person name="Frey-Klett P."/>
            <person name="Fourrey C."/>
            <person name="Feussner I."/>
            <person name="Gay G."/>
            <person name="Grimwood J."/>
            <person name="Hoegger P.J."/>
            <person name="Jain P."/>
            <person name="Kilaru S."/>
            <person name="Labbe J."/>
            <person name="Lin Y.C."/>
            <person name="Legue V."/>
            <person name="Le Tacon F."/>
            <person name="Marmeisse R."/>
            <person name="Melayah D."/>
            <person name="Montanini B."/>
            <person name="Muratet M."/>
            <person name="Nehls U."/>
            <person name="Niculita-Hirzel H."/>
            <person name="Oudot-Le Secq M.P."/>
            <person name="Peter M."/>
            <person name="Quesneville H."/>
            <person name="Rajashekar B."/>
            <person name="Reich M."/>
            <person name="Rouhier N."/>
            <person name="Schmutz J."/>
            <person name="Yin T."/>
            <person name="Chalot M."/>
            <person name="Henrissat B."/>
            <person name="Kuees U."/>
            <person name="Lucas S."/>
            <person name="Van de Peer Y."/>
            <person name="Podila G.K."/>
            <person name="Polle A."/>
            <person name="Pukkila P.J."/>
            <person name="Richardson P.M."/>
            <person name="Rouze P."/>
            <person name="Sanders I.R."/>
            <person name="Stajich J.E."/>
            <person name="Tunlid A."/>
            <person name="Tuskan G."/>
            <person name="Grigoriev I.V."/>
        </authorList>
    </citation>
    <scope>NUCLEOTIDE SEQUENCE [LARGE SCALE GENOMIC DNA]</scope>
    <source>
        <strain evidence="9">S238N-H82 / ATCC MYA-4686</strain>
    </source>
</reference>
<dbReference type="PANTHER" id="PTHR11999">
    <property type="entry name" value="GROUP II PYRIDOXAL-5-PHOSPHATE DECARBOXYLASE"/>
    <property type="match status" value="1"/>
</dbReference>
<dbReference type="HOGENOM" id="CLU_011856_3_1_1"/>
<dbReference type="STRING" id="486041.B0D8R4"/>
<dbReference type="InterPro" id="IPR021115">
    <property type="entry name" value="Pyridoxal-P_BS"/>
</dbReference>
<dbReference type="PANTHER" id="PTHR11999:SF70">
    <property type="entry name" value="MIP05841P"/>
    <property type="match status" value="1"/>
</dbReference>
<dbReference type="PROSITE" id="PS00392">
    <property type="entry name" value="DDC_GAD_HDC_YDC"/>
    <property type="match status" value="1"/>
</dbReference>
<comment type="cofactor">
    <cofactor evidence="1 6 7">
        <name>pyridoxal 5'-phosphate</name>
        <dbReference type="ChEBI" id="CHEBI:597326"/>
    </cofactor>
</comment>
<organism evidence="9">
    <name type="scientific">Laccaria bicolor (strain S238N-H82 / ATCC MYA-4686)</name>
    <name type="common">Bicoloured deceiver</name>
    <name type="synonym">Laccaria laccata var. bicolor</name>
    <dbReference type="NCBI Taxonomy" id="486041"/>
    <lineage>
        <taxon>Eukaryota</taxon>
        <taxon>Fungi</taxon>
        <taxon>Dikarya</taxon>
        <taxon>Basidiomycota</taxon>
        <taxon>Agaricomycotina</taxon>
        <taxon>Agaricomycetes</taxon>
        <taxon>Agaricomycetidae</taxon>
        <taxon>Agaricales</taxon>
        <taxon>Agaricineae</taxon>
        <taxon>Hydnangiaceae</taxon>
        <taxon>Laccaria</taxon>
    </lineage>
</organism>
<sequence length="495" mass="54848">MDVEQFRKAGYQAVDRICEYYYTLQNRSVIPKVEPGYLKNHIPPCAPEAGEDFQLIADDYQNLILPGLTHWQHPSFFAYFPSACTFEGMIGDLYSSSACNPGFNWSSSPACTELEVTMMDWAARLLGLSPEFLNSSTIGGGVIQTSASDSALAVVVAARSRYQRNHPEAKLEDLVIYTSTQTHSLGAKAGLVLGLQVRAIDVKLEDEFSLRGDTLKAALEEDAKMGKRPFILIATVGTTSSGAIDNLPEIQEVAREHPNLWVHIDAAWAGVALSCPENRGKLYLQEMNGFADSFCTNFHKWGLVNFDCSALWIRDRSNLVDALEVTPVFLRSKKDDSGMAIDYRNWHLGLGRRFRSLKLWFVLRSFGAEGFRKHIRRAIELNDNFAGLISESKILSLVTPPSFALSVFRLVPAGVQGVLSLAALNELNRSLFGRLSARQDIMLTQTNLNGISCIRFAVGAARTEELHVRNAYDIVAEEAEGVLQAWRETTATPSD</sequence>
<dbReference type="InterPro" id="IPR010977">
    <property type="entry name" value="Aromatic_deC"/>
</dbReference>
<dbReference type="AlphaFoldDB" id="B0D8R4"/>
<dbReference type="InterPro" id="IPR015421">
    <property type="entry name" value="PyrdxlP-dep_Trfase_major"/>
</dbReference>
<keyword evidence="9" id="KW-1185">Reference proteome</keyword>
<evidence type="ECO:0000256" key="5">
    <source>
        <dbReference type="ARBA" id="ARBA00023239"/>
    </source>
</evidence>
<accession>B0D8R4</accession>
<name>B0D8R4_LACBS</name>
<dbReference type="OrthoDB" id="639767at2759"/>
<dbReference type="KEGG" id="lbc:LACBIDRAFT_190337"/>
<dbReference type="GeneID" id="6076164"/>
<keyword evidence="5 7" id="KW-0456">Lyase</keyword>
<evidence type="ECO:0000256" key="7">
    <source>
        <dbReference type="RuleBase" id="RU000382"/>
    </source>
</evidence>
<dbReference type="RefSeq" id="XP_001880202.1">
    <property type="nucleotide sequence ID" value="XM_001880167.1"/>
</dbReference>
<evidence type="ECO:0000256" key="6">
    <source>
        <dbReference type="PIRSR" id="PIRSR602129-50"/>
    </source>
</evidence>
<dbReference type="Pfam" id="PF00282">
    <property type="entry name" value="Pyridoxal_deC"/>
    <property type="match status" value="1"/>
</dbReference>
<protein>
    <submittedName>
        <fullName evidence="8">Predicted protein</fullName>
    </submittedName>
</protein>
<evidence type="ECO:0000256" key="2">
    <source>
        <dbReference type="ARBA" id="ARBA00009533"/>
    </source>
</evidence>
<evidence type="ECO:0000313" key="9">
    <source>
        <dbReference type="Proteomes" id="UP000001194"/>
    </source>
</evidence>
<gene>
    <name evidence="8" type="ORF">LACBIDRAFT_190337</name>
</gene>
<proteinExistence type="inferred from homology"/>